<organism evidence="2 3">
    <name type="scientific">Eubacterium uniforme</name>
    <dbReference type="NCBI Taxonomy" id="39495"/>
    <lineage>
        <taxon>Bacteria</taxon>
        <taxon>Bacillati</taxon>
        <taxon>Bacillota</taxon>
        <taxon>Clostridia</taxon>
        <taxon>Eubacteriales</taxon>
        <taxon>Eubacteriaceae</taxon>
        <taxon>Eubacterium</taxon>
    </lineage>
</organism>
<feature type="transmembrane region" description="Helical" evidence="1">
    <location>
        <begin position="12"/>
        <end position="37"/>
    </location>
</feature>
<accession>A0A1T4VGR2</accession>
<keyword evidence="1" id="KW-0472">Membrane</keyword>
<proteinExistence type="predicted"/>
<dbReference type="AlphaFoldDB" id="A0A1T4VGR2"/>
<keyword evidence="3" id="KW-1185">Reference proteome</keyword>
<dbReference type="Proteomes" id="UP000190814">
    <property type="component" value="Unassembled WGS sequence"/>
</dbReference>
<reference evidence="2 3" key="1">
    <citation type="submission" date="2017-02" db="EMBL/GenBank/DDBJ databases">
        <authorList>
            <person name="Peterson S.W."/>
        </authorList>
    </citation>
    <scope>NUCLEOTIDE SEQUENCE [LARGE SCALE GENOMIC DNA]</scope>
    <source>
        <strain evidence="2 3">ATCC 35992</strain>
    </source>
</reference>
<evidence type="ECO:0000256" key="1">
    <source>
        <dbReference type="SAM" id="Phobius"/>
    </source>
</evidence>
<dbReference type="EMBL" id="FUXZ01000005">
    <property type="protein sequence ID" value="SKA64139.1"/>
    <property type="molecule type" value="Genomic_DNA"/>
</dbReference>
<gene>
    <name evidence="2" type="ORF">SAMN02745111_00906</name>
</gene>
<name>A0A1T4VGR2_9FIRM</name>
<dbReference type="STRING" id="39495.SAMN02745111_00906"/>
<keyword evidence="1" id="KW-0812">Transmembrane</keyword>
<sequence length="51" mass="5618">MTILHSIGNYLVFAFMAIVGGGSSIAVILGIIGTIIYKFYRKIKYGKSLYD</sequence>
<dbReference type="RefSeq" id="WP_159444277.1">
    <property type="nucleotide sequence ID" value="NZ_FUXZ01000005.1"/>
</dbReference>
<keyword evidence="1" id="KW-1133">Transmembrane helix</keyword>
<protein>
    <submittedName>
        <fullName evidence="2">Uncharacterized protein</fullName>
    </submittedName>
</protein>
<evidence type="ECO:0000313" key="2">
    <source>
        <dbReference type="EMBL" id="SKA64139.1"/>
    </source>
</evidence>
<evidence type="ECO:0000313" key="3">
    <source>
        <dbReference type="Proteomes" id="UP000190814"/>
    </source>
</evidence>